<dbReference type="Proteomes" id="UP000077521">
    <property type="component" value="Unassembled WGS sequence"/>
</dbReference>
<evidence type="ECO:0000313" key="1">
    <source>
        <dbReference type="EMBL" id="KAE8246310.1"/>
    </source>
</evidence>
<gene>
    <name evidence="1" type="ORF">A4X13_0g5846</name>
</gene>
<keyword evidence="2" id="KW-1185">Reference proteome</keyword>
<name>A0A177TSG2_9BASI</name>
<accession>A0A177TSG2</accession>
<organism evidence="1 2">
    <name type="scientific">Tilletia indica</name>
    <dbReference type="NCBI Taxonomy" id="43049"/>
    <lineage>
        <taxon>Eukaryota</taxon>
        <taxon>Fungi</taxon>
        <taxon>Dikarya</taxon>
        <taxon>Basidiomycota</taxon>
        <taxon>Ustilaginomycotina</taxon>
        <taxon>Exobasidiomycetes</taxon>
        <taxon>Tilletiales</taxon>
        <taxon>Tilletiaceae</taxon>
        <taxon>Tilletia</taxon>
    </lineage>
</organism>
<comment type="caution">
    <text evidence="1">The sequence shown here is derived from an EMBL/GenBank/DDBJ whole genome shotgun (WGS) entry which is preliminary data.</text>
</comment>
<dbReference type="EMBL" id="LWDF02000494">
    <property type="protein sequence ID" value="KAE8246310.1"/>
    <property type="molecule type" value="Genomic_DNA"/>
</dbReference>
<proteinExistence type="predicted"/>
<reference evidence="1" key="2">
    <citation type="journal article" date="2019" name="IMA Fungus">
        <title>Genome sequencing and comparison of five Tilletia species to identify candidate genes for the detection of regulated species infecting wheat.</title>
        <authorList>
            <person name="Nguyen H.D.T."/>
            <person name="Sultana T."/>
            <person name="Kesanakurti P."/>
            <person name="Hambleton S."/>
        </authorList>
    </citation>
    <scope>NUCLEOTIDE SEQUENCE</scope>
    <source>
        <strain evidence="1">DAOMC 236416</strain>
    </source>
</reference>
<reference evidence="1" key="1">
    <citation type="submission" date="2016-04" db="EMBL/GenBank/DDBJ databases">
        <authorList>
            <person name="Nguyen H.D."/>
            <person name="Samba Siva P."/>
            <person name="Cullis J."/>
            <person name="Levesque C.A."/>
            <person name="Hambleton S."/>
        </authorList>
    </citation>
    <scope>NUCLEOTIDE SEQUENCE</scope>
    <source>
        <strain evidence="1">DAOMC 236416</strain>
    </source>
</reference>
<evidence type="ECO:0000313" key="2">
    <source>
        <dbReference type="Proteomes" id="UP000077521"/>
    </source>
</evidence>
<dbReference type="AlphaFoldDB" id="A0A177TSG2"/>
<sequence length="236" mass="25349">MLNRNPLSAFSNNSFAQVIAGAWRYVISLHKLIRRRHWLDSRASSVLILTTRPSTTSTCTISIQSRPAEFLSHSFIHANHCWHLGYNVSMDDTLSSTISIQVHAQLNSSWDPLAALASAGRNGGSIACGLTSADDWRTRGSLLLAHASHSKASKLDSQAFRLSKSDESMDDHPHVQSAMSAQLKFSGSTARIIAGAWHSAIPLALCAARSAGAAGINIQQGGTMPNRSTLKTSADD</sequence>
<protein>
    <submittedName>
        <fullName evidence="1">Uncharacterized protein</fullName>
    </submittedName>
</protein>